<proteinExistence type="predicted"/>
<organism evidence="2 3">
    <name type="scientific">Alteriqipengyuania lutimaris</name>
    <dbReference type="NCBI Taxonomy" id="1538146"/>
    <lineage>
        <taxon>Bacteria</taxon>
        <taxon>Pseudomonadati</taxon>
        <taxon>Pseudomonadota</taxon>
        <taxon>Alphaproteobacteria</taxon>
        <taxon>Sphingomonadales</taxon>
        <taxon>Erythrobacteraceae</taxon>
        <taxon>Alteriqipengyuania</taxon>
    </lineage>
</organism>
<evidence type="ECO:0000313" key="3">
    <source>
        <dbReference type="Proteomes" id="UP000254101"/>
    </source>
</evidence>
<evidence type="ECO:0000313" key="2">
    <source>
        <dbReference type="EMBL" id="RDS76791.1"/>
    </source>
</evidence>
<feature type="signal peptide" evidence="1">
    <location>
        <begin position="1"/>
        <end position="22"/>
    </location>
</feature>
<dbReference type="Proteomes" id="UP000254101">
    <property type="component" value="Unassembled WGS sequence"/>
</dbReference>
<keyword evidence="3" id="KW-1185">Reference proteome</keyword>
<dbReference type="OrthoDB" id="7508780at2"/>
<dbReference type="EMBL" id="QRBB01000001">
    <property type="protein sequence ID" value="RDS76791.1"/>
    <property type="molecule type" value="Genomic_DNA"/>
</dbReference>
<evidence type="ECO:0008006" key="4">
    <source>
        <dbReference type="Google" id="ProtNLM"/>
    </source>
</evidence>
<evidence type="ECO:0000256" key="1">
    <source>
        <dbReference type="SAM" id="SignalP"/>
    </source>
</evidence>
<dbReference type="RefSeq" id="WP_115491013.1">
    <property type="nucleotide sequence ID" value="NZ_JACHWW010000001.1"/>
</dbReference>
<sequence>MKRRSFLFGLGAVTLFPALAQANGAFTDRAFELERVLVRSLADGHELRVTRRWSIGFSADADGLLRVVGKQDFARVDAPEALAAIARMEENRSETGFLPLTLDREGRIMSDGTDAAVPPLPEEAMTQALAFARSRQGEATTTDASRRFVADLASSGDHWLTRLPPDLFFPTPRERSASRPVTLPDGTEGVVEMTETVRARSESGLLESFARTVSTSTQSITRRGRDDWTLSPAVS</sequence>
<name>A0A395LJ66_9SPHN</name>
<gene>
    <name evidence="2" type="ORF">DL238_03650</name>
</gene>
<reference evidence="2 3" key="1">
    <citation type="submission" date="2018-07" db="EMBL/GenBank/DDBJ databases">
        <title>Erythrobacter nanhaiensis sp. nov., a novel member of the genus Erythrobacter isolated from the South China Sea.</title>
        <authorList>
            <person name="Chen X."/>
            <person name="Liu J."/>
        </authorList>
    </citation>
    <scope>NUCLEOTIDE SEQUENCE [LARGE SCALE GENOMIC DNA]</scope>
    <source>
        <strain evidence="2 3">S-5</strain>
    </source>
</reference>
<dbReference type="AlphaFoldDB" id="A0A395LJ66"/>
<protein>
    <recommendedName>
        <fullName evidence="4">DUF4908 domain-containing protein</fullName>
    </recommendedName>
</protein>
<comment type="caution">
    <text evidence="2">The sequence shown here is derived from an EMBL/GenBank/DDBJ whole genome shotgun (WGS) entry which is preliminary data.</text>
</comment>
<keyword evidence="1" id="KW-0732">Signal</keyword>
<feature type="chain" id="PRO_5017379285" description="DUF4908 domain-containing protein" evidence="1">
    <location>
        <begin position="23"/>
        <end position="235"/>
    </location>
</feature>
<accession>A0A395LJ66</accession>